<keyword evidence="2" id="KW-0963">Cytoplasm</keyword>
<dbReference type="PANTHER" id="PTHR46630">
    <property type="entry name" value="TETRATRICOPEPTIDE REPEAT PROTEIN 29"/>
    <property type="match status" value="1"/>
</dbReference>
<dbReference type="Gene3D" id="1.25.40.10">
    <property type="entry name" value="Tetratricopeptide repeat domain"/>
    <property type="match status" value="1"/>
</dbReference>
<organism evidence="8 9">
    <name type="scientific">Xylanibacter caecicola</name>
    <dbReference type="NCBI Taxonomy" id="2736294"/>
    <lineage>
        <taxon>Bacteria</taxon>
        <taxon>Pseudomonadati</taxon>
        <taxon>Bacteroidota</taxon>
        <taxon>Bacteroidia</taxon>
        <taxon>Bacteroidales</taxon>
        <taxon>Prevotellaceae</taxon>
        <taxon>Xylanibacter</taxon>
    </lineage>
</organism>
<evidence type="ECO:0000256" key="3">
    <source>
        <dbReference type="ARBA" id="ARBA00022737"/>
    </source>
</evidence>
<dbReference type="PROSITE" id="PS50005">
    <property type="entry name" value="TPR"/>
    <property type="match status" value="1"/>
</dbReference>
<accession>A0ABX2B314</accession>
<evidence type="ECO:0000256" key="6">
    <source>
        <dbReference type="PROSITE-ProRule" id="PRU00339"/>
    </source>
</evidence>
<dbReference type="Proteomes" id="UP000820977">
    <property type="component" value="Unassembled WGS sequence"/>
</dbReference>
<comment type="caution">
    <text evidence="8">The sequence shown here is derived from an EMBL/GenBank/DDBJ whole genome shotgun (WGS) entry which is preliminary data.</text>
</comment>
<dbReference type="Pfam" id="PF07719">
    <property type="entry name" value="TPR_2"/>
    <property type="match status" value="1"/>
</dbReference>
<dbReference type="InterPro" id="IPR013105">
    <property type="entry name" value="TPR_2"/>
</dbReference>
<comment type="similarity">
    <text evidence="5">Belongs to the Rap family.</text>
</comment>
<dbReference type="Pfam" id="PF13181">
    <property type="entry name" value="TPR_8"/>
    <property type="match status" value="1"/>
</dbReference>
<comment type="subcellular location">
    <subcellularLocation>
        <location evidence="1">Cytoplasm</location>
    </subcellularLocation>
</comment>
<keyword evidence="7" id="KW-0472">Membrane</keyword>
<evidence type="ECO:0000256" key="5">
    <source>
        <dbReference type="ARBA" id="ARBA00038253"/>
    </source>
</evidence>
<protein>
    <submittedName>
        <fullName evidence="8">Tetratricopeptide repeat protein</fullName>
    </submittedName>
</protein>
<dbReference type="SUPFAM" id="SSF48452">
    <property type="entry name" value="TPR-like"/>
    <property type="match status" value="1"/>
</dbReference>
<dbReference type="InterPro" id="IPR019734">
    <property type="entry name" value="TPR_rpt"/>
</dbReference>
<feature type="transmembrane region" description="Helical" evidence="7">
    <location>
        <begin position="361"/>
        <end position="382"/>
    </location>
</feature>
<gene>
    <name evidence="8" type="ORF">HPS54_10280</name>
</gene>
<keyword evidence="9" id="KW-1185">Reference proteome</keyword>
<evidence type="ECO:0000256" key="7">
    <source>
        <dbReference type="SAM" id="Phobius"/>
    </source>
</evidence>
<evidence type="ECO:0000313" key="9">
    <source>
        <dbReference type="Proteomes" id="UP000820977"/>
    </source>
</evidence>
<sequence length="574" mass="66902">MRNLYGILILLVLIIPSCVRHSYPPQLITVDSLCSTCPDSALHMLDSMKDSCRAMDEDALWYYRLLCVKAADKAYIKHTSPKEINEILNHYENGGDSRLLPEAYFYAGSVYRDLNDAPQAVEYFQKALEHVPDKDLRMKSRIYNQIGQVFMSQGLTDMAVSAYKEAYKKDALLKDTANMIYSLRDIGYAYNKKAENDSCEQVFRQALVLSQDKGDKELERDIQGQIAGIYVERGKYREALMILDKYNILADNTDKSAHLYIAAAIYMGTEDYDKAEKYCDSLRMYGNIHAKRVAYKHLMRICSKKKEYEKVSIYSDKYEEYCDSVERIRAQEAVANIHAIFNYNLRTKEIARLKAKRAHNLIIFASIISFLSLCTCIALYILHKIIRRNERQKELFHRLRRYQYEMSQDYRKENLAEIHRLEQQISTFKDKNHELVIMLEEQRTLLIAANKKSETDYNDKISSMQRIYDTAIYKSVLNKARTDKPLSDIEWEVLDVVINNNIKNFRKRLYDICKMSSHEYNICMLIRLDLKMKDIAVLVGRSSSAITMVRKRLHTKILGKSGNGNDFDEFVKSL</sequence>
<keyword evidence="3" id="KW-0677">Repeat</keyword>
<dbReference type="InterPro" id="IPR051476">
    <property type="entry name" value="Bac_ResReg_Asp_Phosphatase"/>
</dbReference>
<evidence type="ECO:0000313" key="8">
    <source>
        <dbReference type="EMBL" id="NPE25899.1"/>
    </source>
</evidence>
<dbReference type="EMBL" id="JABKKJ010000020">
    <property type="protein sequence ID" value="NPE25899.1"/>
    <property type="molecule type" value="Genomic_DNA"/>
</dbReference>
<dbReference type="PANTHER" id="PTHR46630:SF1">
    <property type="entry name" value="TETRATRICOPEPTIDE REPEAT PROTEIN 29"/>
    <property type="match status" value="1"/>
</dbReference>
<keyword evidence="7" id="KW-0812">Transmembrane</keyword>
<dbReference type="RefSeq" id="WP_172345363.1">
    <property type="nucleotide sequence ID" value="NZ_CATJFF010000066.1"/>
</dbReference>
<evidence type="ECO:0000256" key="1">
    <source>
        <dbReference type="ARBA" id="ARBA00004496"/>
    </source>
</evidence>
<dbReference type="InterPro" id="IPR011990">
    <property type="entry name" value="TPR-like_helical_dom_sf"/>
</dbReference>
<keyword evidence="7" id="KW-1133">Transmembrane helix</keyword>
<dbReference type="PROSITE" id="PS50293">
    <property type="entry name" value="TPR_REGION"/>
    <property type="match status" value="1"/>
</dbReference>
<evidence type="ECO:0000256" key="4">
    <source>
        <dbReference type="ARBA" id="ARBA00022803"/>
    </source>
</evidence>
<evidence type="ECO:0000256" key="2">
    <source>
        <dbReference type="ARBA" id="ARBA00022490"/>
    </source>
</evidence>
<name>A0ABX2B314_9BACT</name>
<reference evidence="8 9" key="1">
    <citation type="submission" date="2020-05" db="EMBL/GenBank/DDBJ databases">
        <title>Distinct polysaccharide utilization as determinants for interspecies competition between intestinal Prevotella spp.</title>
        <authorList>
            <person name="Galvez E.J.C."/>
            <person name="Iljazovic A."/>
            <person name="Strowig T."/>
        </authorList>
    </citation>
    <scope>NUCLEOTIDE SEQUENCE [LARGE SCALE GENOMIC DNA]</scope>
    <source>
        <strain evidence="8 9">PCHR</strain>
    </source>
</reference>
<keyword evidence="4 6" id="KW-0802">TPR repeat</keyword>
<proteinExistence type="inferred from homology"/>
<feature type="repeat" description="TPR" evidence="6">
    <location>
        <begin position="101"/>
        <end position="134"/>
    </location>
</feature>
<dbReference type="SMART" id="SM00028">
    <property type="entry name" value="TPR"/>
    <property type="match status" value="4"/>
</dbReference>